<gene>
    <name evidence="6" type="ORF">GCM10022402_31340</name>
</gene>
<keyword evidence="7" id="KW-1185">Reference proteome</keyword>
<keyword evidence="2" id="KW-0238">DNA-binding</keyword>
<organism evidence="6 7">
    <name type="scientific">Salinactinospora qingdaonensis</name>
    <dbReference type="NCBI Taxonomy" id="702744"/>
    <lineage>
        <taxon>Bacteria</taxon>
        <taxon>Bacillati</taxon>
        <taxon>Actinomycetota</taxon>
        <taxon>Actinomycetes</taxon>
        <taxon>Streptosporangiales</taxon>
        <taxon>Nocardiopsidaceae</taxon>
        <taxon>Salinactinospora</taxon>
    </lineage>
</organism>
<dbReference type="InterPro" id="IPR050707">
    <property type="entry name" value="HTH_MetabolicPath_Reg"/>
</dbReference>
<feature type="domain" description="HTH iclR-type" evidence="4">
    <location>
        <begin position="18"/>
        <end position="78"/>
    </location>
</feature>
<accession>A0ABP7FX29</accession>
<dbReference type="InterPro" id="IPR014757">
    <property type="entry name" value="Tscrpt_reg_IclR_C"/>
</dbReference>
<evidence type="ECO:0000259" key="5">
    <source>
        <dbReference type="PROSITE" id="PS51078"/>
    </source>
</evidence>
<comment type="caution">
    <text evidence="6">The sequence shown here is derived from an EMBL/GenBank/DDBJ whole genome shotgun (WGS) entry which is preliminary data.</text>
</comment>
<dbReference type="InterPro" id="IPR036388">
    <property type="entry name" value="WH-like_DNA-bd_sf"/>
</dbReference>
<dbReference type="InterPro" id="IPR029016">
    <property type="entry name" value="GAF-like_dom_sf"/>
</dbReference>
<dbReference type="EMBL" id="BAABDD010000014">
    <property type="protein sequence ID" value="GAA3749916.1"/>
    <property type="molecule type" value="Genomic_DNA"/>
</dbReference>
<dbReference type="NCBIfam" id="TIGR02431">
    <property type="entry name" value="pcaR_pcaU"/>
    <property type="match status" value="1"/>
</dbReference>
<evidence type="ECO:0000256" key="2">
    <source>
        <dbReference type="ARBA" id="ARBA00023125"/>
    </source>
</evidence>
<dbReference type="InterPro" id="IPR036390">
    <property type="entry name" value="WH_DNA-bd_sf"/>
</dbReference>
<evidence type="ECO:0000256" key="3">
    <source>
        <dbReference type="ARBA" id="ARBA00023163"/>
    </source>
</evidence>
<dbReference type="PANTHER" id="PTHR30136:SF34">
    <property type="entry name" value="TRANSCRIPTIONAL REGULATOR"/>
    <property type="match status" value="1"/>
</dbReference>
<dbReference type="SMART" id="SM00346">
    <property type="entry name" value="HTH_ICLR"/>
    <property type="match status" value="1"/>
</dbReference>
<evidence type="ECO:0000256" key="1">
    <source>
        <dbReference type="ARBA" id="ARBA00023015"/>
    </source>
</evidence>
<dbReference type="Pfam" id="PF01614">
    <property type="entry name" value="IclR_C"/>
    <property type="match status" value="1"/>
</dbReference>
<dbReference type="PROSITE" id="PS51078">
    <property type="entry name" value="ICLR_ED"/>
    <property type="match status" value="1"/>
</dbReference>
<dbReference type="InterPro" id="IPR005471">
    <property type="entry name" value="Tscrpt_reg_IclR_N"/>
</dbReference>
<dbReference type="Gene3D" id="1.10.10.10">
    <property type="entry name" value="Winged helix-like DNA-binding domain superfamily/Winged helix DNA-binding domain"/>
    <property type="match status" value="1"/>
</dbReference>
<dbReference type="Proteomes" id="UP001500908">
    <property type="component" value="Unassembled WGS sequence"/>
</dbReference>
<dbReference type="SUPFAM" id="SSF46785">
    <property type="entry name" value="Winged helix' DNA-binding domain"/>
    <property type="match status" value="1"/>
</dbReference>
<protein>
    <submittedName>
        <fullName evidence="6">IclR family transcriptional regulator C-terminal domain-containing protein</fullName>
    </submittedName>
</protein>
<name>A0ABP7FX29_9ACTN</name>
<sequence>MTTAEYGGEPAMRAEHYVQSLERGLAVIRAFSAETPSMTLSDVARSTGLTRAATRRFLLTLVDLGYVRTDGRQFALTPRVLELGYAYLSSAELPEVVQPHLERLAAEVGESSSVSVIDGDDIVYVARVPTSRIMAVSISVGTRFPAYLTSMGRVLLAALPSEELEHYLAGLELRTATPYTVSSTQLLRAEIDRARSQGWAIVDQELEEGLRSVAAPIRDREGTVVAAANVSAHATRTSVEDIRRELLPPLLATVARIEADLEIANGSTRV</sequence>
<evidence type="ECO:0000313" key="6">
    <source>
        <dbReference type="EMBL" id="GAA3749916.1"/>
    </source>
</evidence>
<evidence type="ECO:0000313" key="7">
    <source>
        <dbReference type="Proteomes" id="UP001500908"/>
    </source>
</evidence>
<dbReference type="PROSITE" id="PS51077">
    <property type="entry name" value="HTH_ICLR"/>
    <property type="match status" value="1"/>
</dbReference>
<evidence type="ECO:0000259" key="4">
    <source>
        <dbReference type="PROSITE" id="PS51077"/>
    </source>
</evidence>
<proteinExistence type="predicted"/>
<dbReference type="Gene3D" id="3.30.450.40">
    <property type="match status" value="1"/>
</dbReference>
<dbReference type="Pfam" id="PF09339">
    <property type="entry name" value="HTH_IclR"/>
    <property type="match status" value="1"/>
</dbReference>
<dbReference type="SUPFAM" id="SSF55781">
    <property type="entry name" value="GAF domain-like"/>
    <property type="match status" value="1"/>
</dbReference>
<feature type="domain" description="IclR-ED" evidence="5">
    <location>
        <begin position="79"/>
        <end position="263"/>
    </location>
</feature>
<dbReference type="InterPro" id="IPR012794">
    <property type="entry name" value="PcaR_PcaU"/>
</dbReference>
<reference evidence="7" key="1">
    <citation type="journal article" date="2019" name="Int. J. Syst. Evol. Microbiol.">
        <title>The Global Catalogue of Microorganisms (GCM) 10K type strain sequencing project: providing services to taxonomists for standard genome sequencing and annotation.</title>
        <authorList>
            <consortium name="The Broad Institute Genomics Platform"/>
            <consortium name="The Broad Institute Genome Sequencing Center for Infectious Disease"/>
            <person name="Wu L."/>
            <person name="Ma J."/>
        </authorList>
    </citation>
    <scope>NUCLEOTIDE SEQUENCE [LARGE SCALE GENOMIC DNA]</scope>
    <source>
        <strain evidence="7">JCM 17137</strain>
    </source>
</reference>
<dbReference type="PANTHER" id="PTHR30136">
    <property type="entry name" value="HELIX-TURN-HELIX TRANSCRIPTIONAL REGULATOR, ICLR FAMILY"/>
    <property type="match status" value="1"/>
</dbReference>
<keyword evidence="3" id="KW-0804">Transcription</keyword>
<keyword evidence="1" id="KW-0805">Transcription regulation</keyword>